<dbReference type="EMBL" id="KN817726">
    <property type="protein sequence ID" value="KJA13616.1"/>
    <property type="molecule type" value="Genomic_DNA"/>
</dbReference>
<feature type="compositionally biased region" description="Polar residues" evidence="1">
    <location>
        <begin position="1"/>
        <end position="12"/>
    </location>
</feature>
<evidence type="ECO:0000256" key="1">
    <source>
        <dbReference type="SAM" id="MobiDB-lite"/>
    </source>
</evidence>
<evidence type="ECO:0000313" key="2">
    <source>
        <dbReference type="EMBL" id="KJA13616.1"/>
    </source>
</evidence>
<accession>A0A0D2NAI5</accession>
<name>A0A0D2NAI5_HYPSF</name>
<dbReference type="AlphaFoldDB" id="A0A0D2NAI5"/>
<organism evidence="2 3">
    <name type="scientific">Hypholoma sublateritium (strain FD-334 SS-4)</name>
    <dbReference type="NCBI Taxonomy" id="945553"/>
    <lineage>
        <taxon>Eukaryota</taxon>
        <taxon>Fungi</taxon>
        <taxon>Dikarya</taxon>
        <taxon>Basidiomycota</taxon>
        <taxon>Agaricomycotina</taxon>
        <taxon>Agaricomycetes</taxon>
        <taxon>Agaricomycetidae</taxon>
        <taxon>Agaricales</taxon>
        <taxon>Agaricineae</taxon>
        <taxon>Strophariaceae</taxon>
        <taxon>Hypholoma</taxon>
    </lineage>
</organism>
<protein>
    <submittedName>
        <fullName evidence="2">Uncharacterized protein</fullName>
    </submittedName>
</protein>
<feature type="compositionally biased region" description="Low complexity" evidence="1">
    <location>
        <begin position="13"/>
        <end position="34"/>
    </location>
</feature>
<feature type="non-terminal residue" evidence="2">
    <location>
        <position position="1"/>
    </location>
</feature>
<reference evidence="3" key="1">
    <citation type="submission" date="2014-04" db="EMBL/GenBank/DDBJ databases">
        <title>Evolutionary Origins and Diversification of the Mycorrhizal Mutualists.</title>
        <authorList>
            <consortium name="DOE Joint Genome Institute"/>
            <consortium name="Mycorrhizal Genomics Consortium"/>
            <person name="Kohler A."/>
            <person name="Kuo A."/>
            <person name="Nagy L.G."/>
            <person name="Floudas D."/>
            <person name="Copeland A."/>
            <person name="Barry K.W."/>
            <person name="Cichocki N."/>
            <person name="Veneault-Fourrey C."/>
            <person name="LaButti K."/>
            <person name="Lindquist E.A."/>
            <person name="Lipzen A."/>
            <person name="Lundell T."/>
            <person name="Morin E."/>
            <person name="Murat C."/>
            <person name="Riley R."/>
            <person name="Ohm R."/>
            <person name="Sun H."/>
            <person name="Tunlid A."/>
            <person name="Henrissat B."/>
            <person name="Grigoriev I.V."/>
            <person name="Hibbett D.S."/>
            <person name="Martin F."/>
        </authorList>
    </citation>
    <scope>NUCLEOTIDE SEQUENCE [LARGE SCALE GENOMIC DNA]</scope>
    <source>
        <strain evidence="3">FD-334 SS-4</strain>
    </source>
</reference>
<sequence>LLTRPTSRSCIGSSASSQTSPSARSSTSCASSAARTCPGWAPLLCACYRCSAVHLWAL</sequence>
<keyword evidence="3" id="KW-1185">Reference proteome</keyword>
<feature type="region of interest" description="Disordered" evidence="1">
    <location>
        <begin position="1"/>
        <end position="34"/>
    </location>
</feature>
<feature type="non-terminal residue" evidence="2">
    <location>
        <position position="58"/>
    </location>
</feature>
<evidence type="ECO:0000313" key="3">
    <source>
        <dbReference type="Proteomes" id="UP000054270"/>
    </source>
</evidence>
<proteinExistence type="predicted"/>
<dbReference type="Proteomes" id="UP000054270">
    <property type="component" value="Unassembled WGS sequence"/>
</dbReference>
<gene>
    <name evidence="2" type="ORF">HYPSUDRAFT_49743</name>
</gene>